<accession>A0AAD6H0F9</accession>
<evidence type="ECO:0000313" key="2">
    <source>
        <dbReference type="Proteomes" id="UP001213799"/>
    </source>
</evidence>
<name>A0AAD6H0F9_9EURO</name>
<dbReference type="EMBL" id="JAQJAE010000004">
    <property type="protein sequence ID" value="KAJ5598416.1"/>
    <property type="molecule type" value="Genomic_DNA"/>
</dbReference>
<evidence type="ECO:0000313" key="1">
    <source>
        <dbReference type="EMBL" id="KAJ5598416.1"/>
    </source>
</evidence>
<dbReference type="Proteomes" id="UP001213799">
    <property type="component" value="Unassembled WGS sequence"/>
</dbReference>
<proteinExistence type="predicted"/>
<dbReference type="RefSeq" id="XP_056751631.1">
    <property type="nucleotide sequence ID" value="XM_056899555.1"/>
</dbReference>
<reference evidence="1" key="1">
    <citation type="journal article" date="2023" name="IMA Fungus">
        <title>Comparative genomic study of the Penicillium genus elucidates a diverse pangenome and 15 lateral gene transfer events.</title>
        <authorList>
            <person name="Petersen C."/>
            <person name="Sorensen T."/>
            <person name="Nielsen M.R."/>
            <person name="Sondergaard T.E."/>
            <person name="Sorensen J.L."/>
            <person name="Fitzpatrick D.A."/>
            <person name="Frisvad J.C."/>
            <person name="Nielsen K.L."/>
        </authorList>
    </citation>
    <scope>NUCLEOTIDE SEQUENCE</scope>
    <source>
        <strain evidence="1">IBT 12815</strain>
    </source>
</reference>
<keyword evidence="2" id="KW-1185">Reference proteome</keyword>
<dbReference type="GeneID" id="81589797"/>
<sequence>MVATQQSIEILGTPITTYSTSSAINRFGTLAYHDLTVYGQDMGVANIFLALSSADLHWDDFMRHLPNYHAGFSEVVVICQRIPWDVHFQTSILRAMYLQDIKTIIVHTDYCGLLSGT</sequence>
<gene>
    <name evidence="1" type="ORF">N7537_008500</name>
</gene>
<comment type="caution">
    <text evidence="1">The sequence shown here is derived from an EMBL/GenBank/DDBJ whole genome shotgun (WGS) entry which is preliminary data.</text>
</comment>
<organism evidence="1 2">
    <name type="scientific">Penicillium hordei</name>
    <dbReference type="NCBI Taxonomy" id="40994"/>
    <lineage>
        <taxon>Eukaryota</taxon>
        <taxon>Fungi</taxon>
        <taxon>Dikarya</taxon>
        <taxon>Ascomycota</taxon>
        <taxon>Pezizomycotina</taxon>
        <taxon>Eurotiomycetes</taxon>
        <taxon>Eurotiomycetidae</taxon>
        <taxon>Eurotiales</taxon>
        <taxon>Aspergillaceae</taxon>
        <taxon>Penicillium</taxon>
    </lineage>
</organism>
<dbReference type="AlphaFoldDB" id="A0AAD6H0F9"/>
<protein>
    <submittedName>
        <fullName evidence="1">Uncharacterized protein</fullName>
    </submittedName>
</protein>
<reference evidence="1" key="2">
    <citation type="submission" date="2023-01" db="EMBL/GenBank/DDBJ databases">
        <authorList>
            <person name="Petersen C."/>
        </authorList>
    </citation>
    <scope>NUCLEOTIDE SEQUENCE</scope>
    <source>
        <strain evidence="1">IBT 12815</strain>
    </source>
</reference>